<keyword evidence="2" id="KW-1185">Reference proteome</keyword>
<dbReference type="CDD" id="cd00754">
    <property type="entry name" value="Ubl_MoaD"/>
    <property type="match status" value="1"/>
</dbReference>
<evidence type="ECO:0000313" key="2">
    <source>
        <dbReference type="Proteomes" id="UP001521074"/>
    </source>
</evidence>
<dbReference type="EMBL" id="JAJSOJ010000028">
    <property type="protein sequence ID" value="MCE0744136.1"/>
    <property type="molecule type" value="Genomic_DNA"/>
</dbReference>
<proteinExistence type="predicted"/>
<accession>A0ABS8VWD9</accession>
<sequence>MPRVKLEYFAQFGDLAGCRTEIRDTGAVTAAALYGELQRDYGFAFSPARMRVAVNAQFRPWNQSLKDDDHVVFIPPVTGG</sequence>
<dbReference type="InterPro" id="IPR016155">
    <property type="entry name" value="Mopterin_synth/thiamin_S_b"/>
</dbReference>
<organism evidence="1 2">
    <name type="scientific">Acetobacter sicerae</name>
    <dbReference type="NCBI Taxonomy" id="85325"/>
    <lineage>
        <taxon>Bacteria</taxon>
        <taxon>Pseudomonadati</taxon>
        <taxon>Pseudomonadota</taxon>
        <taxon>Alphaproteobacteria</taxon>
        <taxon>Acetobacterales</taxon>
        <taxon>Acetobacteraceae</taxon>
        <taxon>Acetobacter</taxon>
    </lineage>
</organism>
<dbReference type="Proteomes" id="UP001521074">
    <property type="component" value="Unassembled WGS sequence"/>
</dbReference>
<reference evidence="1 2" key="1">
    <citation type="submission" date="2021-12" db="EMBL/GenBank/DDBJ databases">
        <title>Genome sequence of Acetobacter sicerae DmPark20a_162.</title>
        <authorList>
            <person name="Chaston J.M."/>
        </authorList>
    </citation>
    <scope>NUCLEOTIDE SEQUENCE [LARGE SCALE GENOMIC DNA]</scope>
    <source>
        <strain evidence="1 2">DmPark20a_162</strain>
    </source>
</reference>
<dbReference type="Gene3D" id="3.10.20.30">
    <property type="match status" value="1"/>
</dbReference>
<comment type="caution">
    <text evidence="1">The sequence shown here is derived from an EMBL/GenBank/DDBJ whole genome shotgun (WGS) entry which is preliminary data.</text>
</comment>
<dbReference type="SUPFAM" id="SSF54285">
    <property type="entry name" value="MoaD/ThiS"/>
    <property type="match status" value="1"/>
</dbReference>
<gene>
    <name evidence="1" type="ORF">LWC05_09610</name>
</gene>
<dbReference type="InterPro" id="IPR012675">
    <property type="entry name" value="Beta-grasp_dom_sf"/>
</dbReference>
<dbReference type="InterPro" id="IPR003749">
    <property type="entry name" value="ThiS/MoaD-like"/>
</dbReference>
<protein>
    <submittedName>
        <fullName evidence="1">MoaD/ThiS family protein</fullName>
    </submittedName>
</protein>
<dbReference type="Pfam" id="PF02597">
    <property type="entry name" value="ThiS"/>
    <property type="match status" value="1"/>
</dbReference>
<evidence type="ECO:0000313" key="1">
    <source>
        <dbReference type="EMBL" id="MCE0744136.1"/>
    </source>
</evidence>
<dbReference type="RefSeq" id="WP_232877815.1">
    <property type="nucleotide sequence ID" value="NZ_JAJSOJ010000028.1"/>
</dbReference>
<name>A0ABS8VWD9_9PROT</name>